<accession>A0A433P9G7</accession>
<feature type="domain" description="DNA replication complex GINS protein PSF2 N-terminal" evidence="7">
    <location>
        <begin position="12"/>
        <end position="51"/>
    </location>
</feature>
<organism evidence="8 9">
    <name type="scientific">Jimgerdemannia flammicorona</name>
    <dbReference type="NCBI Taxonomy" id="994334"/>
    <lineage>
        <taxon>Eukaryota</taxon>
        <taxon>Fungi</taxon>
        <taxon>Fungi incertae sedis</taxon>
        <taxon>Mucoromycota</taxon>
        <taxon>Mucoromycotina</taxon>
        <taxon>Endogonomycetes</taxon>
        <taxon>Endogonales</taxon>
        <taxon>Endogonaceae</taxon>
        <taxon>Jimgerdemannia</taxon>
    </lineage>
</organism>
<dbReference type="Gene3D" id="1.20.58.1020">
    <property type="match status" value="1"/>
</dbReference>
<dbReference type="CDD" id="cd21694">
    <property type="entry name" value="GINS_B_Psf2"/>
    <property type="match status" value="1"/>
</dbReference>
<dbReference type="EMBL" id="RBNJ01028006">
    <property type="protein sequence ID" value="RUS14139.1"/>
    <property type="molecule type" value="Genomic_DNA"/>
</dbReference>
<feature type="compositionally biased region" description="Pro residues" evidence="5">
    <location>
        <begin position="118"/>
        <end position="128"/>
    </location>
</feature>
<evidence type="ECO:0000259" key="6">
    <source>
        <dbReference type="Pfam" id="PF05916"/>
    </source>
</evidence>
<evidence type="ECO:0000256" key="3">
    <source>
        <dbReference type="ARBA" id="ARBA00022705"/>
    </source>
</evidence>
<dbReference type="GO" id="GO:0000727">
    <property type="term" value="P:double-strand break repair via break-induced replication"/>
    <property type="evidence" value="ECO:0007669"/>
    <property type="project" value="TreeGrafter"/>
</dbReference>
<comment type="similarity">
    <text evidence="2">Belongs to the GINS2/PSF2 family.</text>
</comment>
<dbReference type="InterPro" id="IPR021151">
    <property type="entry name" value="GINS_A"/>
</dbReference>
<feature type="region of interest" description="Disordered" evidence="5">
    <location>
        <begin position="116"/>
        <end position="136"/>
    </location>
</feature>
<dbReference type="SUPFAM" id="SSF160059">
    <property type="entry name" value="PriA/YqbF domain"/>
    <property type="match status" value="1"/>
</dbReference>
<evidence type="ECO:0000313" key="8">
    <source>
        <dbReference type="EMBL" id="RUS14139.1"/>
    </source>
</evidence>
<dbReference type="PANTHER" id="PTHR12772:SF0">
    <property type="entry name" value="DNA REPLICATION COMPLEX GINS PROTEIN PSF2"/>
    <property type="match status" value="1"/>
</dbReference>
<dbReference type="GO" id="GO:0000811">
    <property type="term" value="C:GINS complex"/>
    <property type="evidence" value="ECO:0007669"/>
    <property type="project" value="TreeGrafter"/>
</dbReference>
<dbReference type="Gene3D" id="3.40.5.50">
    <property type="match status" value="1"/>
</dbReference>
<feature type="compositionally biased region" description="Polar residues" evidence="5">
    <location>
        <begin position="54"/>
        <end position="66"/>
    </location>
</feature>
<dbReference type="Pfam" id="PF05916">
    <property type="entry name" value="Sld5"/>
    <property type="match status" value="1"/>
</dbReference>
<dbReference type="AlphaFoldDB" id="A0A433P9G7"/>
<evidence type="ECO:0000256" key="2">
    <source>
        <dbReference type="ARBA" id="ARBA00010565"/>
    </source>
</evidence>
<feature type="domain" description="GINS subunit" evidence="6">
    <location>
        <begin position="162"/>
        <end position="216"/>
    </location>
</feature>
<dbReference type="InterPro" id="IPR007257">
    <property type="entry name" value="GINS_Psf2"/>
</dbReference>
<sequence length="262" mass="29877">MALPKHLATRFTPAEIEFLAENLVISIIPSYKMDPIHLLAVCLFPPDPKEPQQILRSNNSSSTPKPQGTYGPFFPPLKVDVPLWLALTLKKNQKCAIVPPEWMSIAPRRRDRRQLLRPPLPLHGNRPPPPRRVRPPPLYPSSPRFQFNLTNPSFPSPLSALEDIPSADRVRKLLKDLRETRQSKAREGLTRLTASYLQMANLSLMEINEIRPFFVRAFNEMHSLRFEEEPEEPEEAAGAGVMRSDIVARMRNETPGSSYAKY</sequence>
<dbReference type="SUPFAM" id="SSF158573">
    <property type="entry name" value="GINS helical bundle-like"/>
    <property type="match status" value="1"/>
</dbReference>
<evidence type="ECO:0000259" key="7">
    <source>
        <dbReference type="Pfam" id="PF25005"/>
    </source>
</evidence>
<proteinExistence type="inferred from homology"/>
<evidence type="ECO:0000256" key="4">
    <source>
        <dbReference type="ARBA" id="ARBA00023242"/>
    </source>
</evidence>
<feature type="region of interest" description="Disordered" evidence="5">
    <location>
        <begin position="50"/>
        <end position="69"/>
    </location>
</feature>
<reference evidence="8 9" key="1">
    <citation type="journal article" date="2018" name="New Phytol.">
        <title>Phylogenomics of Endogonaceae and evolution of mycorrhizas within Mucoromycota.</title>
        <authorList>
            <person name="Chang Y."/>
            <person name="Desiro A."/>
            <person name="Na H."/>
            <person name="Sandor L."/>
            <person name="Lipzen A."/>
            <person name="Clum A."/>
            <person name="Barry K."/>
            <person name="Grigoriev I.V."/>
            <person name="Martin F.M."/>
            <person name="Stajich J.E."/>
            <person name="Smith M.E."/>
            <person name="Bonito G."/>
            <person name="Spatafora J.W."/>
        </authorList>
    </citation>
    <scope>NUCLEOTIDE SEQUENCE [LARGE SCALE GENOMIC DNA]</scope>
    <source>
        <strain evidence="8 9">AD002</strain>
    </source>
</reference>
<evidence type="ECO:0000256" key="1">
    <source>
        <dbReference type="ARBA" id="ARBA00004123"/>
    </source>
</evidence>
<protein>
    <submittedName>
        <fullName evidence="8">Uncharacterized protein</fullName>
    </submittedName>
</protein>
<keyword evidence="4" id="KW-0539">Nucleus</keyword>
<feature type="domain" description="DNA replication complex GINS protein PSF2 N-terminal" evidence="7">
    <location>
        <begin position="67"/>
        <end position="98"/>
    </location>
</feature>
<dbReference type="PANTHER" id="PTHR12772">
    <property type="entry name" value="DNA REPLICATION COMPLEX GINS PROTEIN PSF2"/>
    <property type="match status" value="1"/>
</dbReference>
<evidence type="ECO:0000313" key="9">
    <source>
        <dbReference type="Proteomes" id="UP000274822"/>
    </source>
</evidence>
<dbReference type="CDD" id="cd11712">
    <property type="entry name" value="GINS_A_psf2"/>
    <property type="match status" value="1"/>
</dbReference>
<dbReference type="InterPro" id="IPR036224">
    <property type="entry name" value="GINS_bundle-like_dom_sf"/>
</dbReference>
<dbReference type="Pfam" id="PF25005">
    <property type="entry name" value="PSF2_N"/>
    <property type="match status" value="2"/>
</dbReference>
<evidence type="ECO:0000256" key="5">
    <source>
        <dbReference type="SAM" id="MobiDB-lite"/>
    </source>
</evidence>
<comment type="subcellular location">
    <subcellularLocation>
        <location evidence="1">Nucleus</location>
    </subcellularLocation>
</comment>
<dbReference type="InterPro" id="IPR056784">
    <property type="entry name" value="PSF2_N"/>
</dbReference>
<gene>
    <name evidence="8" type="ORF">BC938DRAFT_477519</name>
</gene>
<keyword evidence="3" id="KW-0235">DNA replication</keyword>
<dbReference type="Proteomes" id="UP000274822">
    <property type="component" value="Unassembled WGS sequence"/>
</dbReference>
<dbReference type="GO" id="GO:0006260">
    <property type="term" value="P:DNA replication"/>
    <property type="evidence" value="ECO:0007669"/>
    <property type="project" value="UniProtKB-KW"/>
</dbReference>
<keyword evidence="9" id="KW-1185">Reference proteome</keyword>
<comment type="caution">
    <text evidence="8">The sequence shown here is derived from an EMBL/GenBank/DDBJ whole genome shotgun (WGS) entry which is preliminary data.</text>
</comment>
<name>A0A433P9G7_9FUNG</name>